<keyword evidence="4 7" id="KW-1133">Transmembrane helix</keyword>
<evidence type="ECO:0000256" key="7">
    <source>
        <dbReference type="SAM" id="Phobius"/>
    </source>
</evidence>
<gene>
    <name evidence="8" type="ORF">LSINAPIS_LOCUS7210</name>
</gene>
<dbReference type="GO" id="GO:0005789">
    <property type="term" value="C:endoplasmic reticulum membrane"/>
    <property type="evidence" value="ECO:0007669"/>
    <property type="project" value="UniProtKB-SubCell"/>
</dbReference>
<feature type="compositionally biased region" description="Polar residues" evidence="6">
    <location>
        <begin position="104"/>
        <end position="114"/>
    </location>
</feature>
<feature type="region of interest" description="Disordered" evidence="6">
    <location>
        <begin position="86"/>
        <end position="121"/>
    </location>
</feature>
<evidence type="ECO:0008006" key="10">
    <source>
        <dbReference type="Google" id="ProtNLM"/>
    </source>
</evidence>
<dbReference type="PANTHER" id="PTHR31394">
    <property type="entry name" value="TRANSMEMBRANE PROTEIN 199"/>
    <property type="match status" value="1"/>
</dbReference>
<name>A0A5E4QDZ9_9NEOP</name>
<evidence type="ECO:0000256" key="3">
    <source>
        <dbReference type="ARBA" id="ARBA00022824"/>
    </source>
</evidence>
<dbReference type="EMBL" id="FZQP02002337">
    <property type="protein sequence ID" value="VVC95513.1"/>
    <property type="molecule type" value="Genomic_DNA"/>
</dbReference>
<dbReference type="Pfam" id="PF11712">
    <property type="entry name" value="Vma12"/>
    <property type="match status" value="1"/>
</dbReference>
<accession>A0A5E4QDZ9</accession>
<evidence type="ECO:0000256" key="5">
    <source>
        <dbReference type="ARBA" id="ARBA00023136"/>
    </source>
</evidence>
<evidence type="ECO:0000313" key="8">
    <source>
        <dbReference type="EMBL" id="VVC95513.1"/>
    </source>
</evidence>
<dbReference type="InterPro" id="IPR021013">
    <property type="entry name" value="ATPase_Vma12"/>
</dbReference>
<keyword evidence="2 7" id="KW-0812">Transmembrane</keyword>
<comment type="subcellular location">
    <subcellularLocation>
        <location evidence="1">Endoplasmic reticulum membrane</location>
        <topology evidence="1">Multi-pass membrane protein</topology>
    </subcellularLocation>
</comment>
<protein>
    <recommendedName>
        <fullName evidence="10">Transmembrane protein 199</fullName>
    </recommendedName>
</protein>
<reference evidence="8 9" key="1">
    <citation type="submission" date="2017-07" db="EMBL/GenBank/DDBJ databases">
        <authorList>
            <person name="Talla V."/>
            <person name="Backstrom N."/>
        </authorList>
    </citation>
    <scope>NUCLEOTIDE SEQUENCE [LARGE SCALE GENOMIC DNA]</scope>
</reference>
<dbReference type="AlphaFoldDB" id="A0A5E4QDZ9"/>
<feature type="compositionally biased region" description="Basic and acidic residues" evidence="6">
    <location>
        <begin position="86"/>
        <end position="103"/>
    </location>
</feature>
<proteinExistence type="predicted"/>
<evidence type="ECO:0000256" key="4">
    <source>
        <dbReference type="ARBA" id="ARBA00022989"/>
    </source>
</evidence>
<dbReference type="PANTHER" id="PTHR31394:SF1">
    <property type="entry name" value="TRANSMEMBRANE PROTEIN 199"/>
    <property type="match status" value="1"/>
</dbReference>
<feature type="transmembrane region" description="Helical" evidence="7">
    <location>
        <begin position="255"/>
        <end position="278"/>
    </location>
</feature>
<sequence>MDLQGSLIDTKLKIYPSEKLIIFIKSIPDSYNVPANIASFMGDKNVKIQSSNSEKQIQLTDADINKLHKIKTKITELHVNKDDIKSGNGIELKENDRKNEDTKSNSVAENSSKSDPIDDKNIKTNVDRSFLTTSDLTWLYTYIKTEREKDSSVPYLHELLEKSEVKLPENEVIKRNPELESRCVKLRAQQEAREYRKMTKGVDNVRMRFPEDSISYQLKQVNRHLIAIGQFLLSIFAGFLFGFRGVEWMVGNLDFGFRLLLGVMCALVIALAEIYFLAKKLNEELSIPETCQLGGPPKFINANEPKYTNTKQNLQKQHQD</sequence>
<keyword evidence="5 7" id="KW-0472">Membrane</keyword>
<organism evidence="8 9">
    <name type="scientific">Leptidea sinapis</name>
    <dbReference type="NCBI Taxonomy" id="189913"/>
    <lineage>
        <taxon>Eukaryota</taxon>
        <taxon>Metazoa</taxon>
        <taxon>Ecdysozoa</taxon>
        <taxon>Arthropoda</taxon>
        <taxon>Hexapoda</taxon>
        <taxon>Insecta</taxon>
        <taxon>Pterygota</taxon>
        <taxon>Neoptera</taxon>
        <taxon>Endopterygota</taxon>
        <taxon>Lepidoptera</taxon>
        <taxon>Glossata</taxon>
        <taxon>Ditrysia</taxon>
        <taxon>Papilionoidea</taxon>
        <taxon>Pieridae</taxon>
        <taxon>Dismorphiinae</taxon>
        <taxon>Leptidea</taxon>
    </lineage>
</organism>
<dbReference type="GO" id="GO:0070072">
    <property type="term" value="P:vacuolar proton-transporting V-type ATPase complex assembly"/>
    <property type="evidence" value="ECO:0007669"/>
    <property type="project" value="InterPro"/>
</dbReference>
<evidence type="ECO:0000313" key="9">
    <source>
        <dbReference type="Proteomes" id="UP000324832"/>
    </source>
</evidence>
<dbReference type="Proteomes" id="UP000324832">
    <property type="component" value="Unassembled WGS sequence"/>
</dbReference>
<evidence type="ECO:0000256" key="1">
    <source>
        <dbReference type="ARBA" id="ARBA00004477"/>
    </source>
</evidence>
<evidence type="ECO:0000256" key="2">
    <source>
        <dbReference type="ARBA" id="ARBA00022692"/>
    </source>
</evidence>
<keyword evidence="3" id="KW-0256">Endoplasmic reticulum</keyword>
<evidence type="ECO:0000256" key="6">
    <source>
        <dbReference type="SAM" id="MobiDB-lite"/>
    </source>
</evidence>
<keyword evidence="9" id="KW-1185">Reference proteome</keyword>
<feature type="transmembrane region" description="Helical" evidence="7">
    <location>
        <begin position="225"/>
        <end position="243"/>
    </location>
</feature>